<feature type="domain" description="CW-type" evidence="5">
    <location>
        <begin position="721"/>
        <end position="775"/>
    </location>
</feature>
<reference evidence="6" key="1">
    <citation type="submission" date="2021-01" db="EMBL/GenBank/DDBJ databases">
        <title>Adiantum capillus-veneris genome.</title>
        <authorList>
            <person name="Fang Y."/>
            <person name="Liao Q."/>
        </authorList>
    </citation>
    <scope>NUCLEOTIDE SEQUENCE</scope>
    <source>
        <strain evidence="6">H3</strain>
        <tissue evidence="6">Leaf</tissue>
    </source>
</reference>
<dbReference type="PANTHER" id="PTHR46524:SF7">
    <property type="entry name" value="CW-TYPE ZINC FINGER"/>
    <property type="match status" value="1"/>
</dbReference>
<dbReference type="AlphaFoldDB" id="A0A9D4ZHN9"/>
<dbReference type="PANTHER" id="PTHR46524">
    <property type="entry name" value="CW-TYPE ZINC FINGER"/>
    <property type="match status" value="1"/>
</dbReference>
<comment type="caution">
    <text evidence="6">The sequence shown here is derived from an EMBL/GenBank/DDBJ whole genome shotgun (WGS) entry which is preliminary data.</text>
</comment>
<name>A0A9D4ZHN9_ADICA</name>
<evidence type="ECO:0000256" key="3">
    <source>
        <dbReference type="ARBA" id="ARBA00022833"/>
    </source>
</evidence>
<feature type="compositionally biased region" description="Polar residues" evidence="4">
    <location>
        <begin position="521"/>
        <end position="534"/>
    </location>
</feature>
<dbReference type="GO" id="GO:0008270">
    <property type="term" value="F:zinc ion binding"/>
    <property type="evidence" value="ECO:0007669"/>
    <property type="project" value="UniProtKB-KW"/>
</dbReference>
<dbReference type="EMBL" id="JABFUD020000008">
    <property type="protein sequence ID" value="KAI5075968.1"/>
    <property type="molecule type" value="Genomic_DNA"/>
</dbReference>
<proteinExistence type="predicted"/>
<feature type="compositionally biased region" description="Basic and acidic residues" evidence="4">
    <location>
        <begin position="901"/>
        <end position="913"/>
    </location>
</feature>
<dbReference type="Proteomes" id="UP000886520">
    <property type="component" value="Chromosome 8"/>
</dbReference>
<dbReference type="Gene3D" id="3.30.40.100">
    <property type="match status" value="1"/>
</dbReference>
<feature type="region of interest" description="Disordered" evidence="4">
    <location>
        <begin position="890"/>
        <end position="933"/>
    </location>
</feature>
<keyword evidence="1" id="KW-0479">Metal-binding</keyword>
<evidence type="ECO:0000313" key="6">
    <source>
        <dbReference type="EMBL" id="KAI5075968.1"/>
    </source>
</evidence>
<keyword evidence="2" id="KW-0863">Zinc-finger</keyword>
<dbReference type="Pfam" id="PF24756">
    <property type="entry name" value="THD_CWZF3-5-7"/>
    <property type="match status" value="1"/>
</dbReference>
<dbReference type="InterPro" id="IPR011124">
    <property type="entry name" value="Znf_CW"/>
</dbReference>
<organism evidence="6 7">
    <name type="scientific">Adiantum capillus-veneris</name>
    <name type="common">Maidenhair fern</name>
    <dbReference type="NCBI Taxonomy" id="13818"/>
    <lineage>
        <taxon>Eukaryota</taxon>
        <taxon>Viridiplantae</taxon>
        <taxon>Streptophyta</taxon>
        <taxon>Embryophyta</taxon>
        <taxon>Tracheophyta</taxon>
        <taxon>Polypodiopsida</taxon>
        <taxon>Polypodiidae</taxon>
        <taxon>Polypodiales</taxon>
        <taxon>Pteridineae</taxon>
        <taxon>Pteridaceae</taxon>
        <taxon>Vittarioideae</taxon>
        <taxon>Adiantum</taxon>
    </lineage>
</organism>
<feature type="compositionally biased region" description="Basic and acidic residues" evidence="4">
    <location>
        <begin position="635"/>
        <end position="681"/>
    </location>
</feature>
<evidence type="ECO:0000313" key="7">
    <source>
        <dbReference type="Proteomes" id="UP000886520"/>
    </source>
</evidence>
<feature type="compositionally biased region" description="Basic and acidic residues" evidence="4">
    <location>
        <begin position="383"/>
        <end position="393"/>
    </location>
</feature>
<protein>
    <recommendedName>
        <fullName evidence="5">CW-type domain-containing protein</fullName>
    </recommendedName>
</protein>
<evidence type="ECO:0000256" key="4">
    <source>
        <dbReference type="SAM" id="MobiDB-lite"/>
    </source>
</evidence>
<dbReference type="InterPro" id="IPR055300">
    <property type="entry name" value="CWZF3/5/7"/>
</dbReference>
<feature type="region of interest" description="Disordered" evidence="4">
    <location>
        <begin position="555"/>
        <end position="595"/>
    </location>
</feature>
<gene>
    <name evidence="6" type="ORF">GOP47_0008033</name>
</gene>
<dbReference type="Pfam" id="PF07496">
    <property type="entry name" value="zf-CW"/>
    <property type="match status" value="1"/>
</dbReference>
<evidence type="ECO:0000259" key="5">
    <source>
        <dbReference type="PROSITE" id="PS51050"/>
    </source>
</evidence>
<feature type="compositionally biased region" description="Basic and acidic residues" evidence="4">
    <location>
        <begin position="574"/>
        <end position="595"/>
    </location>
</feature>
<feature type="region of interest" description="Disordered" evidence="4">
    <location>
        <begin position="230"/>
        <end position="255"/>
    </location>
</feature>
<sequence>MALHSHKQGGTSDNLLEKQRNGYSGSEFLDSRWSGVGAKMGDHELEEGEACDEADVICDPDNDFAYLDEKIFMVLGDVQKYFDGRVSTEKLGLKFGGYGSFLSPHERTSSILQQDKPVYALANDAYCRTKKSSNEGLVERIKRTATGTSVRASSLKAGSSSALLMHENGAQDSKLVNEKTTNVDSSFPVGRIDENTGPPKNFKIKIKMGLDTNEKKKNATIYSDFGLSNSSSEADDEFVDEDGRTDSDLDSSSDKTPLTMIRIMTSHHIPDGMLLSPLPDLVTEPFLHKERFWSTCQEDSNEKLRSPGFKKVRQPKDDANTSAKVDIPREKRREHADERKGDSSDRPFKRVEVEKERGGSKDSSRRTSKAPSKAYGKAPTKVSEGERQARDAVSESGTGGRSNDSNKDYKGCSVDRAPPDYSLYEADHIPKDFCSPFQPPKEVDPGRELQSRGYRVEKGASSHDSINEHMDVSHQGRNAGKEVFNTSEMNVHGKRPLDVSSEPSDGKKRSSVKGFLVPSEGKTNSTQDGRLSTSKGGGIGKFLIPAADVPAKEVVESKKRSLELGQEADGLRGLSRERGKDSLKEVQRSVGKDKYLKASSATDLMVDETLKDGPQHSIKPVAHKDYKGFQQGDLAKVHQTESTDNKRKERTKERITSDFGSKEPSKVSEERQRELATKDVPTKVSHPAYVSEAVREGKQSQQPQQPQLGAPVAGNGAPPYELIVDNWVGCDKCQKWRLLPPGVDTANLPKKWLCKMIYWLEEGMNNCSVPEDVTVERTRALYYIVPEHPVPVVSIVQENPPVVEQVQPPVSVVTSLPPPSAIVSQETKAPDKIRGTANKRRKVPPTASSENILPSKIKSFAEAPQVTQDAGQAKLGGGATTTTQEKVLAAVGGPDLGPAKTGEEKQKLKEREKARRHRPSDGGSGSSPSVKKLSQTPANLALRDATKLKHKADNLQGQERAGTALYLQAALKFLQAASMLETEGSEHGDHKLPVKLYAGTAQLCNYCASNYERSKDLAAAALAYKCAGLARMRVVQAKSSLINKDRADVQSAHQVAPGESPSLSTPLDINSVMDRMPPQGAATPTSGSHMGGSLIIAAKCRTSFNRILQFVAETNTAVDALSKALHVFTAAESASTCTEEGMAALKNVLDFSFHDVDSFVRLVRIALEAMGL</sequence>
<accession>A0A9D4ZHN9</accession>
<keyword evidence="7" id="KW-1185">Reference proteome</keyword>
<feature type="compositionally biased region" description="Basic and acidic residues" evidence="4">
    <location>
        <begin position="326"/>
        <end position="365"/>
    </location>
</feature>
<dbReference type="OrthoDB" id="757982at2759"/>
<feature type="region of interest" description="Disordered" evidence="4">
    <location>
        <begin position="817"/>
        <end position="856"/>
    </location>
</feature>
<feature type="region of interest" description="Disordered" evidence="4">
    <location>
        <begin position="432"/>
        <end position="539"/>
    </location>
</feature>
<keyword evidence="3" id="KW-0862">Zinc</keyword>
<evidence type="ECO:0000256" key="2">
    <source>
        <dbReference type="ARBA" id="ARBA00022771"/>
    </source>
</evidence>
<evidence type="ECO:0000256" key="1">
    <source>
        <dbReference type="ARBA" id="ARBA00022723"/>
    </source>
</evidence>
<feature type="region of interest" description="Disordered" evidence="4">
    <location>
        <begin position="297"/>
        <end position="420"/>
    </location>
</feature>
<feature type="region of interest" description="Disordered" evidence="4">
    <location>
        <begin position="607"/>
        <end position="714"/>
    </location>
</feature>
<dbReference type="InterPro" id="IPR056406">
    <property type="entry name" value="THD_CWZF3/5/7"/>
</dbReference>
<feature type="compositionally biased region" description="Basic and acidic residues" evidence="4">
    <location>
        <begin position="441"/>
        <end position="474"/>
    </location>
</feature>
<dbReference type="PROSITE" id="PS51050">
    <property type="entry name" value="ZF_CW"/>
    <property type="match status" value="1"/>
</dbReference>